<dbReference type="EMBL" id="CM000612">
    <property type="protein sequence ID" value="EEC47787.1"/>
    <property type="molecule type" value="Genomic_DNA"/>
</dbReference>
<proteinExistence type="predicted"/>
<dbReference type="GO" id="GO:0005829">
    <property type="term" value="C:cytosol"/>
    <property type="evidence" value="ECO:0007669"/>
    <property type="project" value="TreeGrafter"/>
</dbReference>
<evidence type="ECO:0000313" key="3">
    <source>
        <dbReference type="EMBL" id="EEC47787.1"/>
    </source>
</evidence>
<evidence type="ECO:0000313" key="4">
    <source>
        <dbReference type="Proteomes" id="UP000000759"/>
    </source>
</evidence>
<dbReference type="OrthoDB" id="10261212at2759"/>
<dbReference type="InterPro" id="IPR007518">
    <property type="entry name" value="MINDY"/>
</dbReference>
<dbReference type="FunCoup" id="B7FZX4">
    <property type="interactions" value="6"/>
</dbReference>
<dbReference type="GO" id="GO:0071944">
    <property type="term" value="C:cell periphery"/>
    <property type="evidence" value="ECO:0007669"/>
    <property type="project" value="TreeGrafter"/>
</dbReference>
<accession>B7FZX4</accession>
<organism evidence="3 4">
    <name type="scientific">Phaeodactylum tricornutum (strain CCAP 1055/1)</name>
    <dbReference type="NCBI Taxonomy" id="556484"/>
    <lineage>
        <taxon>Eukaryota</taxon>
        <taxon>Sar</taxon>
        <taxon>Stramenopiles</taxon>
        <taxon>Ochrophyta</taxon>
        <taxon>Bacillariophyta</taxon>
        <taxon>Bacillariophyceae</taxon>
        <taxon>Bacillariophycidae</taxon>
        <taxon>Naviculales</taxon>
        <taxon>Phaeodactylaceae</taxon>
        <taxon>Phaeodactylum</taxon>
    </lineage>
</organism>
<gene>
    <name evidence="3" type="ORF">PHATRDRAFT_46063</name>
</gene>
<name>B7FZX4_PHATC</name>
<evidence type="ECO:0000259" key="2">
    <source>
        <dbReference type="Pfam" id="PF04424"/>
    </source>
</evidence>
<dbReference type="GO" id="GO:1990380">
    <property type="term" value="F:K48-linked deubiquitinase activity"/>
    <property type="evidence" value="ECO:0007669"/>
    <property type="project" value="InterPro"/>
</dbReference>
<feature type="region of interest" description="Disordered" evidence="1">
    <location>
        <begin position="460"/>
        <end position="497"/>
    </location>
</feature>
<feature type="domain" description="MINDY deubiquitinase" evidence="2">
    <location>
        <begin position="2"/>
        <end position="300"/>
    </location>
</feature>
<feature type="compositionally biased region" description="Polar residues" evidence="1">
    <location>
        <begin position="487"/>
        <end position="497"/>
    </location>
</feature>
<protein>
    <recommendedName>
        <fullName evidence="2">MINDY deubiquitinase domain-containing protein</fullName>
    </recommendedName>
</protein>
<dbReference type="PaxDb" id="2850-Phatr46063"/>
<dbReference type="GO" id="GO:0004843">
    <property type="term" value="F:cysteine-type deubiquitinase activity"/>
    <property type="evidence" value="ECO:0007669"/>
    <property type="project" value="InterPro"/>
</dbReference>
<reference evidence="4" key="2">
    <citation type="submission" date="2008-08" db="EMBL/GenBank/DDBJ databases">
        <authorList>
            <consortium name="Diatom Consortium"/>
            <person name="Grigoriev I."/>
            <person name="Grimwood J."/>
            <person name="Kuo A."/>
            <person name="Otillar R.P."/>
            <person name="Salamov A."/>
            <person name="Detter J.C."/>
            <person name="Lindquist E."/>
            <person name="Shapiro H."/>
            <person name="Lucas S."/>
            <person name="Glavina del Rio T."/>
            <person name="Pitluck S."/>
            <person name="Rokhsar D."/>
            <person name="Bowler C."/>
        </authorList>
    </citation>
    <scope>GENOME REANNOTATION</scope>
    <source>
        <strain evidence="4">CCAP 1055/1</strain>
    </source>
</reference>
<dbReference type="KEGG" id="pti:PHATRDRAFT_46063"/>
<dbReference type="GeneID" id="7201310"/>
<dbReference type="InterPro" id="IPR033979">
    <property type="entry name" value="MINDY_domain"/>
</dbReference>
<dbReference type="eggNOG" id="KOG2427">
    <property type="taxonomic scope" value="Eukaryota"/>
</dbReference>
<keyword evidence="4" id="KW-1185">Reference proteome</keyword>
<evidence type="ECO:0000256" key="1">
    <source>
        <dbReference type="SAM" id="MobiDB-lite"/>
    </source>
</evidence>
<dbReference type="InParanoid" id="B7FZX4"/>
<dbReference type="HOGENOM" id="CLU_533752_0_0_1"/>
<dbReference type="Proteomes" id="UP000000759">
    <property type="component" value="Chromosome 9"/>
</dbReference>
<dbReference type="PANTHER" id="PTHR18063:SF6">
    <property type="entry name" value="UBIQUITIN CARBOXYL-TERMINAL HYDROLASE"/>
    <property type="match status" value="1"/>
</dbReference>
<dbReference type="AlphaFoldDB" id="B7FZX4"/>
<dbReference type="STRING" id="556484.B7FZX4"/>
<dbReference type="GO" id="GO:0071108">
    <property type="term" value="P:protein K48-linked deubiquitination"/>
    <property type="evidence" value="ECO:0007669"/>
    <property type="project" value="TreeGrafter"/>
</dbReference>
<sequence length="497" mass="54712">MTYSLKSIRYQGSDRRILLQNENGPCPLLAAANALLLKGVIELPSHCVRNSVASLEDVANVLANRAMQNHQTEAHFVDELMHHIPKLQYGMDVNPKFTDGCTGYEYTSELTAFDMLRVRLVHGWLADPEHDETYTAVGNKTYNELVEWIIKGNEAGTEVEKLQKEMDLLQVRQASLVAKDVSDESPQGTVEAAIVQEDMVKIQAKYDELSELATQGSLMQNFLEATSHQLTQYGLHVLHEQIHEDELVVFFRNNHYGTLTKRNGMLYILVTDLGYCNAPAIVWEMLDVIDGDTEYADSDFKPPGAKAHLTSGPTLSPEQLLAQASQNDADYNLAVQLSKGDNGSISLDAQEGDLMAAATQASLRDYHGMGSGTTSDEPTDPQLPKYQRVELGVPVGRMQTPAVDQTPGQTSQLAALSSNDASLSQVDADHLLAMQLEVGFDTVRQNDDPSVHLARQLQEEENQLARQRQHQTTTTHASSRVPVGATSPASRSNCLIS</sequence>
<dbReference type="GO" id="GO:0016807">
    <property type="term" value="F:cysteine-type carboxypeptidase activity"/>
    <property type="evidence" value="ECO:0007669"/>
    <property type="project" value="TreeGrafter"/>
</dbReference>
<dbReference type="Pfam" id="PF04424">
    <property type="entry name" value="MINDY_DUB"/>
    <property type="match status" value="1"/>
</dbReference>
<feature type="compositionally biased region" description="Low complexity" evidence="1">
    <location>
        <begin position="470"/>
        <end position="480"/>
    </location>
</feature>
<dbReference type="RefSeq" id="XP_002180379.1">
    <property type="nucleotide sequence ID" value="XM_002180343.1"/>
</dbReference>
<dbReference type="PANTHER" id="PTHR18063">
    <property type="entry name" value="NF-E2 INDUCIBLE PROTEIN"/>
    <property type="match status" value="1"/>
</dbReference>
<reference evidence="3 4" key="1">
    <citation type="journal article" date="2008" name="Nature">
        <title>The Phaeodactylum genome reveals the evolutionary history of diatom genomes.</title>
        <authorList>
            <person name="Bowler C."/>
            <person name="Allen A.E."/>
            <person name="Badger J.H."/>
            <person name="Grimwood J."/>
            <person name="Jabbari K."/>
            <person name="Kuo A."/>
            <person name="Maheswari U."/>
            <person name="Martens C."/>
            <person name="Maumus F."/>
            <person name="Otillar R.P."/>
            <person name="Rayko E."/>
            <person name="Salamov A."/>
            <person name="Vandepoele K."/>
            <person name="Beszteri B."/>
            <person name="Gruber A."/>
            <person name="Heijde M."/>
            <person name="Katinka M."/>
            <person name="Mock T."/>
            <person name="Valentin K."/>
            <person name="Verret F."/>
            <person name="Berges J.A."/>
            <person name="Brownlee C."/>
            <person name="Cadoret J.P."/>
            <person name="Chiovitti A."/>
            <person name="Choi C.J."/>
            <person name="Coesel S."/>
            <person name="De Martino A."/>
            <person name="Detter J.C."/>
            <person name="Durkin C."/>
            <person name="Falciatore A."/>
            <person name="Fournet J."/>
            <person name="Haruta M."/>
            <person name="Huysman M.J."/>
            <person name="Jenkins B.D."/>
            <person name="Jiroutova K."/>
            <person name="Jorgensen R.E."/>
            <person name="Joubert Y."/>
            <person name="Kaplan A."/>
            <person name="Kroger N."/>
            <person name="Kroth P.G."/>
            <person name="La Roche J."/>
            <person name="Lindquist E."/>
            <person name="Lommer M."/>
            <person name="Martin-Jezequel V."/>
            <person name="Lopez P.J."/>
            <person name="Lucas S."/>
            <person name="Mangogna M."/>
            <person name="McGinnis K."/>
            <person name="Medlin L.K."/>
            <person name="Montsant A."/>
            <person name="Oudot-Le Secq M.P."/>
            <person name="Napoli C."/>
            <person name="Obornik M."/>
            <person name="Parker M.S."/>
            <person name="Petit J.L."/>
            <person name="Porcel B.M."/>
            <person name="Poulsen N."/>
            <person name="Robison M."/>
            <person name="Rychlewski L."/>
            <person name="Rynearson T.A."/>
            <person name="Schmutz J."/>
            <person name="Shapiro H."/>
            <person name="Siaut M."/>
            <person name="Stanley M."/>
            <person name="Sussman M.R."/>
            <person name="Taylor A.R."/>
            <person name="Vardi A."/>
            <person name="von Dassow P."/>
            <person name="Vyverman W."/>
            <person name="Willis A."/>
            <person name="Wyrwicz L.S."/>
            <person name="Rokhsar D.S."/>
            <person name="Weissenbach J."/>
            <person name="Armbrust E.V."/>
            <person name="Green B.R."/>
            <person name="Van de Peer Y."/>
            <person name="Grigoriev I.V."/>
        </authorList>
    </citation>
    <scope>NUCLEOTIDE SEQUENCE [LARGE SCALE GENOMIC DNA]</scope>
    <source>
        <strain evidence="3 4">CCAP 1055/1</strain>
    </source>
</reference>
<dbReference type="OMA" id="GMDVNPK"/>